<dbReference type="GO" id="GO:0009451">
    <property type="term" value="P:RNA modification"/>
    <property type="evidence" value="ECO:0007669"/>
    <property type="project" value="InterPro"/>
</dbReference>
<keyword evidence="4" id="KW-0809">Transit peptide</keyword>
<evidence type="ECO:0000256" key="3">
    <source>
        <dbReference type="ARBA" id="ARBA00022737"/>
    </source>
</evidence>
<dbReference type="Pfam" id="PF14432">
    <property type="entry name" value="DYW_deaminase"/>
    <property type="match status" value="1"/>
</dbReference>
<proteinExistence type="inferred from homology"/>
<dbReference type="GO" id="GO:0003723">
    <property type="term" value="F:RNA binding"/>
    <property type="evidence" value="ECO:0007669"/>
    <property type="project" value="InterPro"/>
</dbReference>
<evidence type="ECO:0000313" key="10">
    <source>
        <dbReference type="Proteomes" id="UP001370490"/>
    </source>
</evidence>
<dbReference type="PANTHER" id="PTHR47926:SF388">
    <property type="entry name" value="DYW DOMAIN-CONTAINING PROTEIN"/>
    <property type="match status" value="1"/>
</dbReference>
<dbReference type="Pfam" id="PF01535">
    <property type="entry name" value="PPR"/>
    <property type="match status" value="2"/>
</dbReference>
<evidence type="ECO:0000256" key="2">
    <source>
        <dbReference type="ARBA" id="ARBA00006643"/>
    </source>
</evidence>
<organism evidence="9 10">
    <name type="scientific">Dillenia turbinata</name>
    <dbReference type="NCBI Taxonomy" id="194707"/>
    <lineage>
        <taxon>Eukaryota</taxon>
        <taxon>Viridiplantae</taxon>
        <taxon>Streptophyta</taxon>
        <taxon>Embryophyta</taxon>
        <taxon>Tracheophyta</taxon>
        <taxon>Spermatophyta</taxon>
        <taxon>Magnoliopsida</taxon>
        <taxon>eudicotyledons</taxon>
        <taxon>Gunneridae</taxon>
        <taxon>Pentapetalae</taxon>
        <taxon>Dilleniales</taxon>
        <taxon>Dilleniaceae</taxon>
        <taxon>Dillenia</taxon>
    </lineage>
</organism>
<evidence type="ECO:0000256" key="4">
    <source>
        <dbReference type="ARBA" id="ARBA00022946"/>
    </source>
</evidence>
<evidence type="ECO:0000313" key="9">
    <source>
        <dbReference type="EMBL" id="KAK6927499.1"/>
    </source>
</evidence>
<dbReference type="InterPro" id="IPR002885">
    <property type="entry name" value="PPR_rpt"/>
</dbReference>
<evidence type="ECO:0000256" key="6">
    <source>
        <dbReference type="PROSITE-ProRule" id="PRU00708"/>
    </source>
</evidence>
<feature type="repeat" description="PPR" evidence="6">
    <location>
        <begin position="276"/>
        <end position="306"/>
    </location>
</feature>
<name>A0AAN8V9K6_9MAGN</name>
<evidence type="ECO:0000256" key="5">
    <source>
        <dbReference type="ARBA" id="ARBA00023128"/>
    </source>
</evidence>
<feature type="repeat" description="PPR" evidence="6">
    <location>
        <begin position="307"/>
        <end position="341"/>
    </location>
</feature>
<reference evidence="9 10" key="1">
    <citation type="submission" date="2023-12" db="EMBL/GenBank/DDBJ databases">
        <title>A high-quality genome assembly for Dillenia turbinata (Dilleniales).</title>
        <authorList>
            <person name="Chanderbali A."/>
        </authorList>
    </citation>
    <scope>NUCLEOTIDE SEQUENCE [LARGE SCALE GENOMIC DNA]</scope>
    <source>
        <strain evidence="9">LSX21</strain>
        <tissue evidence="9">Leaf</tissue>
    </source>
</reference>
<evidence type="ECO:0000256" key="7">
    <source>
        <dbReference type="SAM" id="MobiDB-lite"/>
    </source>
</evidence>
<feature type="region of interest" description="Disordered" evidence="7">
    <location>
        <begin position="183"/>
        <end position="203"/>
    </location>
</feature>
<dbReference type="InterPro" id="IPR032867">
    <property type="entry name" value="DYW_dom"/>
</dbReference>
<comment type="subcellular location">
    <subcellularLocation>
        <location evidence="1">Mitochondrion</location>
    </subcellularLocation>
</comment>
<dbReference type="PANTHER" id="PTHR47926">
    <property type="entry name" value="PENTATRICOPEPTIDE REPEAT-CONTAINING PROTEIN"/>
    <property type="match status" value="1"/>
</dbReference>
<keyword evidence="3" id="KW-0677">Repeat</keyword>
<feature type="domain" description="DYW" evidence="8">
    <location>
        <begin position="513"/>
        <end position="605"/>
    </location>
</feature>
<sequence length="605" mass="67446">MFKKRGTLLNINYSLESIYKENPANLNGSYGSYQNNHGQMQHYTNGAVGNSVHIQQSLDGVNGSVGNSMHFQQNPNGFLSQNENARNQFVTHGNGIQEIRPTGSQQPSFLGYRYQQSPSGYHGEYVGGNQQSANGHYGGNIGVSQPNQNGYGRETTVHYPQKSSNDFDYIAGQIVQRSNQFQNNSFSSQVPGGSSGTSVETAEDNQFRGTVEELEGLCKEGKVKEAIEVLTLLEKQQIVVDLPLYLQLIQACGEAKALQEAKAVHEHLVQSGMPLKVSIYNKVLDMYGKCGSMDDAYALFKSMPGRNLTSWDTMITWLAKNGLGEDALDLFMEFKKAGLKPDAQMFIGVFSACGVEGDITEGLLHFESMSKEYGILPSMEHYVSIVHMMGSAGYIDEALEFIEKMPAEPTVDVWETLMNLCRVHGDVELGDRCAELVELMDPSRLSEQSKQGLIPAKASDLAREKEKKKMAGQNLLEVRSRVHEYRAGDTSHPEKEKIYAQLRRLKEQMKEAGYIPETRFVLHDIDQEGKEEALLAHSERLAASYGLLSSPVRSPIRVIKNLRVCGDCHSALKIISKLTGRELIMRDAKRFHHFKDGVCSCRDYW</sequence>
<dbReference type="InterPro" id="IPR046960">
    <property type="entry name" value="PPR_At4g14850-like_plant"/>
</dbReference>
<feature type="compositionally biased region" description="Polar residues" evidence="7">
    <location>
        <begin position="190"/>
        <end position="200"/>
    </location>
</feature>
<dbReference type="EMBL" id="JBAMMX010000014">
    <property type="protein sequence ID" value="KAK6927499.1"/>
    <property type="molecule type" value="Genomic_DNA"/>
</dbReference>
<dbReference type="GO" id="GO:0005739">
    <property type="term" value="C:mitochondrion"/>
    <property type="evidence" value="ECO:0007669"/>
    <property type="project" value="UniProtKB-SubCell"/>
</dbReference>
<dbReference type="Gene3D" id="1.25.40.10">
    <property type="entry name" value="Tetratricopeptide repeat domain"/>
    <property type="match status" value="1"/>
</dbReference>
<dbReference type="FunFam" id="1.25.40.10:FF:000503">
    <property type="entry name" value="Pentatricopeptide repeat-containing protein, mitochondrial"/>
    <property type="match status" value="1"/>
</dbReference>
<dbReference type="PROSITE" id="PS51375">
    <property type="entry name" value="PPR"/>
    <property type="match status" value="2"/>
</dbReference>
<protein>
    <submittedName>
        <fullName evidence="9">Pentatricopeptide repeat</fullName>
    </submittedName>
</protein>
<evidence type="ECO:0000256" key="1">
    <source>
        <dbReference type="ARBA" id="ARBA00004173"/>
    </source>
</evidence>
<gene>
    <name evidence="9" type="ORF">RJ641_006090</name>
</gene>
<dbReference type="AlphaFoldDB" id="A0AAN8V9K6"/>
<comment type="caution">
    <text evidence="9">The sequence shown here is derived from an EMBL/GenBank/DDBJ whole genome shotgun (WGS) entry which is preliminary data.</text>
</comment>
<comment type="similarity">
    <text evidence="2">Belongs to the PPR family. PCMP-H subfamily.</text>
</comment>
<accession>A0AAN8V9K6</accession>
<keyword evidence="10" id="KW-1185">Reference proteome</keyword>
<dbReference type="Proteomes" id="UP001370490">
    <property type="component" value="Unassembled WGS sequence"/>
</dbReference>
<dbReference type="Pfam" id="PF13041">
    <property type="entry name" value="PPR_2"/>
    <property type="match status" value="1"/>
</dbReference>
<keyword evidence="5" id="KW-0496">Mitochondrion</keyword>
<dbReference type="NCBIfam" id="TIGR00756">
    <property type="entry name" value="PPR"/>
    <property type="match status" value="2"/>
</dbReference>
<dbReference type="InterPro" id="IPR011990">
    <property type="entry name" value="TPR-like_helical_dom_sf"/>
</dbReference>
<dbReference type="GO" id="GO:0008270">
    <property type="term" value="F:zinc ion binding"/>
    <property type="evidence" value="ECO:0007669"/>
    <property type="project" value="InterPro"/>
</dbReference>
<evidence type="ECO:0000259" key="8">
    <source>
        <dbReference type="Pfam" id="PF14432"/>
    </source>
</evidence>